<keyword evidence="10" id="KW-0653">Protein transport</keyword>
<dbReference type="Pfam" id="PF04871">
    <property type="entry name" value="Uso1_p115_C"/>
    <property type="match status" value="1"/>
</dbReference>
<dbReference type="PaxDb" id="8355-A0A1L8HMF8"/>
<evidence type="ECO:0000256" key="16">
    <source>
        <dbReference type="ARBA" id="ARBA00075954"/>
    </source>
</evidence>
<dbReference type="InterPro" id="IPR041209">
    <property type="entry name" value="P115_Arm_rpt"/>
</dbReference>
<feature type="domain" description="Uso1/p115-like vesicle tethering protein C-terminal" evidence="22">
    <location>
        <begin position="835"/>
        <end position="944"/>
    </location>
</feature>
<keyword evidence="8" id="KW-0677">Repeat</keyword>
<dbReference type="GO" id="GO:0005783">
    <property type="term" value="C:endoplasmic reticulum"/>
    <property type="evidence" value="ECO:0007669"/>
    <property type="project" value="TreeGrafter"/>
</dbReference>
<dbReference type="GO" id="GO:0048280">
    <property type="term" value="P:vesicle fusion with Golgi apparatus"/>
    <property type="evidence" value="ECO:0007669"/>
    <property type="project" value="InterPro"/>
</dbReference>
<dbReference type="Proteomes" id="UP000186698">
    <property type="component" value="Chromosome 1S"/>
</dbReference>
<dbReference type="RefSeq" id="XP_018092831.1">
    <property type="nucleotide sequence ID" value="XM_018237342.2"/>
</dbReference>
<name>A0A1L8HMF8_XENLA</name>
<evidence type="ECO:0000256" key="12">
    <source>
        <dbReference type="ARBA" id="ARBA00023034"/>
    </source>
</evidence>
<keyword evidence="23" id="KW-1185">Reference proteome</keyword>
<dbReference type="PROSITE" id="PS50176">
    <property type="entry name" value="ARM_REPEAT"/>
    <property type="match status" value="1"/>
</dbReference>
<feature type="region of interest" description="Disordered" evidence="20">
    <location>
        <begin position="917"/>
        <end position="954"/>
    </location>
</feature>
<keyword evidence="12" id="KW-0333">Golgi apparatus</keyword>
<keyword evidence="13 19" id="KW-0175">Coiled coil</keyword>
<dbReference type="InterPro" id="IPR011989">
    <property type="entry name" value="ARM-like"/>
</dbReference>
<evidence type="ECO:0000256" key="15">
    <source>
        <dbReference type="ARBA" id="ARBA00058762"/>
    </source>
</evidence>
<organism evidence="23 24">
    <name type="scientific">Xenopus laevis</name>
    <name type="common">African clawed frog</name>
    <dbReference type="NCBI Taxonomy" id="8355"/>
    <lineage>
        <taxon>Eukaryota</taxon>
        <taxon>Metazoa</taxon>
        <taxon>Chordata</taxon>
        <taxon>Craniata</taxon>
        <taxon>Vertebrata</taxon>
        <taxon>Euteleostomi</taxon>
        <taxon>Amphibia</taxon>
        <taxon>Batrachia</taxon>
        <taxon>Anura</taxon>
        <taxon>Pipoidea</taxon>
        <taxon>Pipidae</taxon>
        <taxon>Xenopodinae</taxon>
        <taxon>Xenopus</taxon>
        <taxon>Xenopus</taxon>
    </lineage>
</organism>
<dbReference type="GO" id="GO:0005795">
    <property type="term" value="C:Golgi stack"/>
    <property type="evidence" value="ECO:0007669"/>
    <property type="project" value="TreeGrafter"/>
</dbReference>
<evidence type="ECO:0000259" key="21">
    <source>
        <dbReference type="Pfam" id="PF04869"/>
    </source>
</evidence>
<dbReference type="FunFam" id="1.25.10.10:FF:000054">
    <property type="entry name" value="General vesicular transport factor p115"/>
    <property type="match status" value="1"/>
</dbReference>
<keyword evidence="14" id="KW-0472">Membrane</keyword>
<feature type="domain" description="Vesicle tethering protein Uso1/P115-like head" evidence="21">
    <location>
        <begin position="346"/>
        <end position="626"/>
    </location>
</feature>
<protein>
    <recommendedName>
        <fullName evidence="4">General vesicular transport factor p115</fullName>
    </recommendedName>
    <alternativeName>
        <fullName evidence="16">Protein USO1 homolog</fullName>
    </alternativeName>
    <alternativeName>
        <fullName evidence="17">Transcytosis-associated protein</fullName>
    </alternativeName>
    <alternativeName>
        <fullName evidence="18">Vesicle-docking protein</fullName>
    </alternativeName>
</protein>
<feature type="coiled-coil region" evidence="19">
    <location>
        <begin position="841"/>
        <end position="899"/>
    </location>
</feature>
<keyword evidence="9" id="KW-0931">ER-Golgi transport</keyword>
<evidence type="ECO:0000256" key="1">
    <source>
        <dbReference type="ARBA" id="ARBA00004395"/>
    </source>
</evidence>
<dbReference type="PANTHER" id="PTHR10013">
    <property type="entry name" value="GENERAL VESICULAR TRANSPORT FACTOR P115"/>
    <property type="match status" value="1"/>
</dbReference>
<evidence type="ECO:0000256" key="14">
    <source>
        <dbReference type="ARBA" id="ARBA00023136"/>
    </source>
</evidence>
<feature type="compositionally biased region" description="Low complexity" evidence="20">
    <location>
        <begin position="10"/>
        <end position="20"/>
    </location>
</feature>
<feature type="compositionally biased region" description="Acidic residues" evidence="20">
    <location>
        <begin position="923"/>
        <end position="954"/>
    </location>
</feature>
<dbReference type="GO" id="GO:0012507">
    <property type="term" value="C:ER to Golgi transport vesicle membrane"/>
    <property type="evidence" value="ECO:0007669"/>
    <property type="project" value="TreeGrafter"/>
</dbReference>
<dbReference type="InterPro" id="IPR024095">
    <property type="entry name" value="Vesicle_P115"/>
</dbReference>
<dbReference type="InterPro" id="IPR000225">
    <property type="entry name" value="Armadillo"/>
</dbReference>
<reference evidence="24" key="1">
    <citation type="submission" date="2025-08" db="UniProtKB">
        <authorList>
            <consortium name="RefSeq"/>
        </authorList>
    </citation>
    <scope>IDENTIFICATION</scope>
    <source>
        <strain evidence="24">J_2021</strain>
        <tissue evidence="24">Erythrocytes</tissue>
    </source>
</reference>
<keyword evidence="5" id="KW-0813">Transport</keyword>
<comment type="function">
    <text evidence="15">General vesicular transport factor required for intercisternal transport in the Golgi stack; it is required for transcytotic fusion and/or subsequent binding of the vesicles to the target membrane. May well act as a vesicular anchor by interacting with the target membrane and holding the vesicular and target membranes in proximity.</text>
</comment>
<dbReference type="OMA" id="GQETFCN"/>
<dbReference type="Gene3D" id="1.25.10.10">
    <property type="entry name" value="Leucine-rich Repeat Variant"/>
    <property type="match status" value="1"/>
</dbReference>
<dbReference type="GO" id="GO:0048211">
    <property type="term" value="P:Golgi vesicle docking"/>
    <property type="evidence" value="ECO:0007669"/>
    <property type="project" value="TreeGrafter"/>
</dbReference>
<evidence type="ECO:0000256" key="11">
    <source>
        <dbReference type="ARBA" id="ARBA00022990"/>
    </source>
</evidence>
<evidence type="ECO:0000256" key="20">
    <source>
        <dbReference type="SAM" id="MobiDB-lite"/>
    </source>
</evidence>
<evidence type="ECO:0000256" key="10">
    <source>
        <dbReference type="ARBA" id="ARBA00022927"/>
    </source>
</evidence>
<evidence type="ECO:0000313" key="23">
    <source>
        <dbReference type="Proteomes" id="UP000186698"/>
    </source>
</evidence>
<feature type="region of interest" description="Disordered" evidence="20">
    <location>
        <begin position="816"/>
        <end position="835"/>
    </location>
</feature>
<dbReference type="AGR" id="Xenbase:XB-GENE-17333775"/>
<sequence>MNFLRGVMGGQQTSGAQQSGTQTIQKLCDRVASATLLDDRRDAVRALKSLSKKYCFEVATQAMDHLINVLQTDRSDSEIIGYALDTLYNIMSNEADETDENQQIASDDLGVQFSETFIKQQDNITLLLSLLEEFDFHVRWPGVKLLTTLLKHQSTQVQQIVLVSPMGVSRLMDLLDDSREVIRNDGLLLLQQLTKSNAAIQKIVAFENAFERLLDIITEEGNGDGGIVVEDCLLLLQNLLKYNNSNQNFFKEGSYIQRMKPWFEVGDDNSGWSAQKVTNLHLMLQLVRVLVSPVNPPGATSSCQKSMFQCGLLQQLCIILMATGVPADILTETINTVSEVIRGSQVNQDYFASVNAPSNPPRPAIVVLLMSMVNERQPFVLRCAVLYCFQCFLYKNQKGQGEIVATLLPSTIDANALSAGQLLCGGLFSTDSLSNWCAAVALAHALLDNATQKEQLLRVQLATSIGNPPVSLLQQCTNILSQGSKVQTRVGLLMLLCTWLTNCPIAVTHFLHNAANVPFLTAQISENLGEEEHLVQGMCALLLGICIYYNDNSLENNTKDKLKQLIEKRIGKENFTEKLGFITKHEFYSKAAQKPQPIFSSPDHMLFDHEFTKLVKELEVVITKAIYKSSEEDKKEEEVKKSLEQHDNIVSHYKNIIREQDIQIEELKQNIASLQTTNEQNQSTMSLQLGQIQQHKDQYNLLKVQLGKDSQHHSSQISCAQLNGFQPEEVSRLKEEIEELKKQQDILQGELSEKNVFIESLQQSRVDGQTDQTTGVSEKSAELQKELETLRSQLHVQSTEINRLQAERMELLQKTEITGSLPASDSPSVNSQSDTKMEQKVAQLLKETASLKEELKNQYEDKSSLKQQLDTAQSTAAILQDETEKLKQELAESKKEQDDLLVLLADQDQKIFGLKKKLKELGEPVEDEDDLESGDAGDEDDLDDDGDDDEDLRD</sequence>
<feature type="compositionally biased region" description="Polar residues" evidence="20">
    <location>
        <begin position="816"/>
        <end position="834"/>
    </location>
</feature>
<comment type="subcellular location">
    <subcellularLocation>
        <location evidence="2">Cytoplasm</location>
        <location evidence="2">Cytosol</location>
    </subcellularLocation>
    <subcellularLocation>
        <location evidence="1">Golgi apparatus membrane</location>
        <topology evidence="1">Peripheral membrane protein</topology>
    </subcellularLocation>
</comment>
<dbReference type="InterPro" id="IPR006953">
    <property type="entry name" value="Vesicle_Uso1_P115_head"/>
</dbReference>
<dbReference type="PANTHER" id="PTHR10013:SF0">
    <property type="entry name" value="GENERAL VESICULAR TRANSPORT FACTOR P115"/>
    <property type="match status" value="1"/>
</dbReference>
<dbReference type="GO" id="GO:0000139">
    <property type="term" value="C:Golgi membrane"/>
    <property type="evidence" value="ECO:0007669"/>
    <property type="project" value="UniProtKB-SubCell"/>
</dbReference>
<dbReference type="InterPro" id="IPR006955">
    <property type="entry name" value="Uso1_p115_C"/>
</dbReference>
<keyword evidence="7" id="KW-0597">Phosphoprotein</keyword>
<keyword evidence="11" id="KW-0007">Acetylation</keyword>
<gene>
    <name evidence="24 25" type="primary">uso1.S</name>
</gene>
<dbReference type="Pfam" id="PF18770">
    <property type="entry name" value="Arm_vescicular"/>
    <property type="match status" value="1"/>
</dbReference>
<feature type="region of interest" description="Disordered" evidence="20">
    <location>
        <begin position="1"/>
        <end position="20"/>
    </location>
</feature>
<proteinExistence type="inferred from homology"/>
<evidence type="ECO:0000256" key="17">
    <source>
        <dbReference type="ARBA" id="ARBA00080851"/>
    </source>
</evidence>
<evidence type="ECO:0000256" key="3">
    <source>
        <dbReference type="ARBA" id="ARBA00006960"/>
    </source>
</evidence>
<feature type="coiled-coil region" evidence="19">
    <location>
        <begin position="650"/>
        <end position="684"/>
    </location>
</feature>
<evidence type="ECO:0000256" key="6">
    <source>
        <dbReference type="ARBA" id="ARBA00022490"/>
    </source>
</evidence>
<evidence type="ECO:0000256" key="19">
    <source>
        <dbReference type="SAM" id="Coils"/>
    </source>
</evidence>
<dbReference type="AlphaFoldDB" id="A0A1L8HMF8"/>
<dbReference type="SMART" id="SM00185">
    <property type="entry name" value="ARM"/>
    <property type="match status" value="3"/>
</dbReference>
<evidence type="ECO:0000313" key="24">
    <source>
        <dbReference type="RefSeq" id="XP_018092831.1"/>
    </source>
</evidence>
<evidence type="ECO:0000313" key="25">
    <source>
        <dbReference type="Xenbase" id="XB-GENE-17333775"/>
    </source>
</evidence>
<evidence type="ECO:0000256" key="4">
    <source>
        <dbReference type="ARBA" id="ARBA00018243"/>
    </source>
</evidence>
<keyword evidence="6" id="KW-0963">Cytoplasm</keyword>
<evidence type="ECO:0000256" key="5">
    <source>
        <dbReference type="ARBA" id="ARBA00022448"/>
    </source>
</evidence>
<evidence type="ECO:0000256" key="9">
    <source>
        <dbReference type="ARBA" id="ARBA00022892"/>
    </source>
</evidence>
<dbReference type="Pfam" id="PF04869">
    <property type="entry name" value="Uso1_p115_head"/>
    <property type="match status" value="1"/>
</dbReference>
<dbReference type="Xenbase" id="XB-GENE-17333775">
    <property type="gene designation" value="uso1.S"/>
</dbReference>
<evidence type="ECO:0000256" key="13">
    <source>
        <dbReference type="ARBA" id="ARBA00023054"/>
    </source>
</evidence>
<dbReference type="Bgee" id="446301">
    <property type="expression patterns" value="Expressed in pancreas and 19 other cell types or tissues"/>
</dbReference>
<dbReference type="GeneID" id="446301"/>
<dbReference type="InterPro" id="IPR016024">
    <property type="entry name" value="ARM-type_fold"/>
</dbReference>
<evidence type="ECO:0000259" key="22">
    <source>
        <dbReference type="Pfam" id="PF04871"/>
    </source>
</evidence>
<evidence type="ECO:0000256" key="2">
    <source>
        <dbReference type="ARBA" id="ARBA00004514"/>
    </source>
</evidence>
<feature type="coiled-coil region" evidence="19">
    <location>
        <begin position="780"/>
        <end position="814"/>
    </location>
</feature>
<dbReference type="OrthoDB" id="198977at2759"/>
<comment type="similarity">
    <text evidence="3">Belongs to the VDP/USO1/EDE1 family.</text>
</comment>
<evidence type="ECO:0000256" key="7">
    <source>
        <dbReference type="ARBA" id="ARBA00022553"/>
    </source>
</evidence>
<dbReference type="CTD" id="446301"/>
<dbReference type="SUPFAM" id="SSF48371">
    <property type="entry name" value="ARM repeat"/>
    <property type="match status" value="1"/>
</dbReference>
<evidence type="ECO:0000256" key="18">
    <source>
        <dbReference type="ARBA" id="ARBA00083407"/>
    </source>
</evidence>
<dbReference type="GO" id="GO:0006886">
    <property type="term" value="P:intracellular protein transport"/>
    <property type="evidence" value="ECO:0007669"/>
    <property type="project" value="InterPro"/>
</dbReference>
<dbReference type="STRING" id="8355.A0A1L8HMF8"/>
<dbReference type="GO" id="GO:0005829">
    <property type="term" value="C:cytosol"/>
    <property type="evidence" value="ECO:0007669"/>
    <property type="project" value="UniProtKB-SubCell"/>
</dbReference>
<evidence type="ECO:0000256" key="8">
    <source>
        <dbReference type="ARBA" id="ARBA00022737"/>
    </source>
</evidence>
<dbReference type="GO" id="GO:0006888">
    <property type="term" value="P:endoplasmic reticulum to Golgi vesicle-mediated transport"/>
    <property type="evidence" value="ECO:0007669"/>
    <property type="project" value="TreeGrafter"/>
</dbReference>
<dbReference type="GO" id="GO:0045056">
    <property type="term" value="P:transcytosis"/>
    <property type="evidence" value="ECO:0007669"/>
    <property type="project" value="TreeGrafter"/>
</dbReference>
<accession>A0A1L8HMF8</accession>